<feature type="domain" description="C3H1-type" evidence="3">
    <location>
        <begin position="258"/>
        <end position="286"/>
    </location>
</feature>
<dbReference type="RefSeq" id="XP_013355258.1">
    <property type="nucleotide sequence ID" value="XM_013499804.1"/>
</dbReference>
<proteinExistence type="predicted"/>
<dbReference type="GO" id="GO:0008270">
    <property type="term" value="F:zinc ion binding"/>
    <property type="evidence" value="ECO:0007669"/>
    <property type="project" value="UniProtKB-KW"/>
</dbReference>
<name>U6K4S6_9EIME</name>
<feature type="region of interest" description="Disordered" evidence="2">
    <location>
        <begin position="787"/>
        <end position="865"/>
    </location>
</feature>
<dbReference type="Gene3D" id="4.10.1000.10">
    <property type="entry name" value="Zinc finger, CCCH-type"/>
    <property type="match status" value="1"/>
</dbReference>
<dbReference type="VEuPathDB" id="ToxoDB:EMH_0047020"/>
<dbReference type="AlphaFoldDB" id="U6K4S6"/>
<keyword evidence="1" id="KW-0862">Zinc</keyword>
<keyword evidence="1" id="KW-0863">Zinc-finger</keyword>
<dbReference type="PROSITE" id="PS50103">
    <property type="entry name" value="ZF_C3H1"/>
    <property type="match status" value="1"/>
</dbReference>
<evidence type="ECO:0000259" key="3">
    <source>
        <dbReference type="PROSITE" id="PS50103"/>
    </source>
</evidence>
<reference evidence="4" key="1">
    <citation type="submission" date="2013-10" db="EMBL/GenBank/DDBJ databases">
        <title>Genomic analysis of the causative agents of coccidiosis in chickens.</title>
        <authorList>
            <person name="Reid A.J."/>
            <person name="Blake D."/>
            <person name="Billington K."/>
            <person name="Browne H."/>
            <person name="Dunn M."/>
            <person name="Hung S."/>
            <person name="Kawahara F."/>
            <person name="Miranda-Saavedra D."/>
            <person name="Mourier T."/>
            <person name="Nagra H."/>
            <person name="Otto T.D."/>
            <person name="Rawlings N."/>
            <person name="Sanchez A."/>
            <person name="Sanders M."/>
            <person name="Subramaniam C."/>
            <person name="Tay Y."/>
            <person name="Dear P."/>
            <person name="Doerig C."/>
            <person name="Gruber A."/>
            <person name="Parkinson J."/>
            <person name="Shirley M."/>
            <person name="Wan K.L."/>
            <person name="Berriman M."/>
            <person name="Tomley F."/>
            <person name="Pain A."/>
        </authorList>
    </citation>
    <scope>NUCLEOTIDE SEQUENCE [LARGE SCALE GENOMIC DNA]</scope>
    <source>
        <strain evidence="4">Houghton</strain>
    </source>
</reference>
<organism evidence="4 5">
    <name type="scientific">Eimeria mitis</name>
    <dbReference type="NCBI Taxonomy" id="44415"/>
    <lineage>
        <taxon>Eukaryota</taxon>
        <taxon>Sar</taxon>
        <taxon>Alveolata</taxon>
        <taxon>Apicomplexa</taxon>
        <taxon>Conoidasida</taxon>
        <taxon>Coccidia</taxon>
        <taxon>Eucoccidiorida</taxon>
        <taxon>Eimeriorina</taxon>
        <taxon>Eimeriidae</taxon>
        <taxon>Eimeria</taxon>
    </lineage>
</organism>
<dbReference type="EMBL" id="HG684430">
    <property type="protein sequence ID" value="CDJ32694.1"/>
    <property type="molecule type" value="Genomic_DNA"/>
</dbReference>
<gene>
    <name evidence="4" type="ORF">EMH_0047020</name>
</gene>
<dbReference type="PROSITE" id="PS51257">
    <property type="entry name" value="PROKAR_LIPOPROTEIN"/>
    <property type="match status" value="1"/>
</dbReference>
<reference evidence="4" key="2">
    <citation type="submission" date="2013-10" db="EMBL/GenBank/DDBJ databases">
        <authorList>
            <person name="Aslett M."/>
        </authorList>
    </citation>
    <scope>NUCLEOTIDE SEQUENCE [LARGE SCALE GENOMIC DNA]</scope>
    <source>
        <strain evidence="4">Houghton</strain>
    </source>
</reference>
<dbReference type="Proteomes" id="UP000030744">
    <property type="component" value="Unassembled WGS sequence"/>
</dbReference>
<feature type="zinc finger region" description="C3H1-type" evidence="1">
    <location>
        <begin position="258"/>
        <end position="286"/>
    </location>
</feature>
<feature type="compositionally biased region" description="Polar residues" evidence="2">
    <location>
        <begin position="811"/>
        <end position="836"/>
    </location>
</feature>
<feature type="region of interest" description="Disordered" evidence="2">
    <location>
        <begin position="472"/>
        <end position="521"/>
    </location>
</feature>
<keyword evidence="5" id="KW-1185">Reference proteome</keyword>
<feature type="compositionally biased region" description="Gly residues" evidence="2">
    <location>
        <begin position="799"/>
        <end position="810"/>
    </location>
</feature>
<evidence type="ECO:0000256" key="1">
    <source>
        <dbReference type="PROSITE-ProRule" id="PRU00723"/>
    </source>
</evidence>
<feature type="compositionally biased region" description="Polar residues" evidence="2">
    <location>
        <begin position="484"/>
        <end position="500"/>
    </location>
</feature>
<dbReference type="InterPro" id="IPR000571">
    <property type="entry name" value="Znf_CCCH"/>
</dbReference>
<accession>U6K4S6</accession>
<dbReference type="OrthoDB" id="347319at2759"/>
<dbReference type="GeneID" id="25379395"/>
<evidence type="ECO:0000256" key="2">
    <source>
        <dbReference type="SAM" id="MobiDB-lite"/>
    </source>
</evidence>
<evidence type="ECO:0000313" key="4">
    <source>
        <dbReference type="EMBL" id="CDJ32694.1"/>
    </source>
</evidence>
<evidence type="ECO:0000313" key="5">
    <source>
        <dbReference type="Proteomes" id="UP000030744"/>
    </source>
</evidence>
<protein>
    <recommendedName>
        <fullName evidence="3">C3H1-type domain-containing protein</fullName>
    </recommendedName>
</protein>
<keyword evidence="1" id="KW-0479">Metal-binding</keyword>
<sequence>MQPLRAASYGPLHVTSAGSCTSGSIWGSSLGSLGTLSSSAPQFSAASPAGRVDVVLCQQTAPICRWQYYGGCRDNVASSAAALSMGSGAPVHSPSALNHLFHDSGAAPANVLSYSVSERGLPYSIATIRGSSSVTDDDRHLRGQTAVLSRQSPVGAFNQRETSPPIAAVQASPNQPAAGGSFGPRTSLSPTVAAVGLPVCRHFNPLREAPFELVKFNRRDPYTHFYIPVDCPDARRCANGVCPLAHTKLEKMFHPIVYKTQKCQMALRDTGRCPYINQCTFFHTEEDRKRAALEREVWEAGWGQWRPQMCQFLRSHHEFEKGIRRKIEGMIKIRMPRSSSGDCSGSDLENIGVLPRYGEQKKAAIQQSSQGLCPLDAGVGSASFSSPRGRCFAESGFAGEGMAGLADSGRSRSDPRLAKSVSLCDLAEAPLSTSAVFGSTRRLLEHQEDRAFPAAPEGLDIANAWSNKCAQQHRPGGELRSRLEASTSSTRSTLQETVPTLGNDDKSFRSSGTTPELGGKHNTIASLPSAHGSDHGVFGQRVADSGGLRGYPHTLGGCSPLSFYSKGRERLPLGTGEASVGSVTTGEVEAGKGMVSTVMTSETRQALMIPTPADARVASRMSTRGSSGHEGTSSYPKSLNVVVYKPLHFAASSQASAASSKQAALGTLQSAQRAVERQPADTLQTLGGCLIPAQPIRLVFPVQLSCSQIKHCEDERGEAVTSGGSSCRSNTLRSPRAEPLLVEVDVPFEENTVNQSSSSDSYFLRHHRQQAVNVEDQGDSKKVVCIRGGSEVPSPTEGGQVGDLQGGSEGGSHQQPLTSRRSTVALTLRSAQTGRVASQGERLKGQEPVGGADDESVLPLRRANG</sequence>